<accession>V8C527</accession>
<evidence type="ECO:0000259" key="8">
    <source>
        <dbReference type="Pfam" id="PF04055"/>
    </source>
</evidence>
<dbReference type="SUPFAM" id="SSF102114">
    <property type="entry name" value="Radical SAM enzymes"/>
    <property type="match status" value="1"/>
</dbReference>
<evidence type="ECO:0000256" key="7">
    <source>
        <dbReference type="SAM" id="Phobius"/>
    </source>
</evidence>
<dbReference type="OrthoDB" id="1854625at2"/>
<dbReference type="PANTHER" id="PTHR42836:SF1">
    <property type="entry name" value="7-CARBOXY-7-DEAZAGUANINE SYNTHASE"/>
    <property type="match status" value="1"/>
</dbReference>
<dbReference type="InterPro" id="IPR058240">
    <property type="entry name" value="rSAM_sf"/>
</dbReference>
<keyword evidence="7" id="KW-0472">Membrane</keyword>
<evidence type="ECO:0000313" key="10">
    <source>
        <dbReference type="Proteomes" id="UP000018731"/>
    </source>
</evidence>
<keyword evidence="10" id="KW-1185">Reference proteome</keyword>
<dbReference type="Gene3D" id="3.20.20.70">
    <property type="entry name" value="Aldolase class I"/>
    <property type="match status" value="1"/>
</dbReference>
<dbReference type="AlphaFoldDB" id="V8C527"/>
<sequence length="415" mass="47752">MKLTKAQYQIYQKRVIDYYVRNKLYGVHNLKRAMGKSSDKSIMILELPKVALKKIAKFFSVFIPISRYRKSFRNAIFSALDFIPSHRYDFLRMRVMRDFKQKGKICLPQVEFAITTTCNLKCKNCKNYIPYLPHDKQRTISFSDFQTYLSNLLANADKLNALLLLGGEPLLHKELPQMLDFALQNPKIESVYITTNGTIYFSDALRAVFERHKGNPKLWIWVSNYTANPRLVKRLKSYDLVDYLKANNMNYIFIDDNVWGKSQPPTYKEFKRTDAENSAYFLACNTPCVSVYGSELSICPRASHFAANGTINQKSQSKTQSVENVAFVNAESLTGGGGGIALQKNLSNPQIIRESRIKIHESRWAIQLCHRLNLCDLIERLARRIYSLFIPTQILVRVGIVIFAISARLAPQRCK</sequence>
<dbReference type="PANTHER" id="PTHR42836">
    <property type="entry name" value="7-CARBOXY-7-DEAZAGUANINE SYNTHASE"/>
    <property type="match status" value="1"/>
</dbReference>
<keyword evidence="6" id="KW-0411">Iron-sulfur</keyword>
<feature type="transmembrane region" description="Helical" evidence="7">
    <location>
        <begin position="385"/>
        <end position="405"/>
    </location>
</feature>
<dbReference type="SFLD" id="SFLDS00029">
    <property type="entry name" value="Radical_SAM"/>
    <property type="match status" value="1"/>
</dbReference>
<dbReference type="GO" id="GO:0051539">
    <property type="term" value="F:4 iron, 4 sulfur cluster binding"/>
    <property type="evidence" value="ECO:0007669"/>
    <property type="project" value="UniProtKB-KW"/>
</dbReference>
<dbReference type="Pfam" id="PF04055">
    <property type="entry name" value="Radical_SAM"/>
    <property type="match status" value="1"/>
</dbReference>
<dbReference type="GO" id="GO:0046872">
    <property type="term" value="F:metal ion binding"/>
    <property type="evidence" value="ECO:0007669"/>
    <property type="project" value="UniProtKB-KW"/>
</dbReference>
<evidence type="ECO:0000256" key="1">
    <source>
        <dbReference type="ARBA" id="ARBA00001966"/>
    </source>
</evidence>
<evidence type="ECO:0000256" key="5">
    <source>
        <dbReference type="ARBA" id="ARBA00023004"/>
    </source>
</evidence>
<evidence type="ECO:0000256" key="2">
    <source>
        <dbReference type="ARBA" id="ARBA00022485"/>
    </source>
</evidence>
<evidence type="ECO:0000256" key="3">
    <source>
        <dbReference type="ARBA" id="ARBA00022691"/>
    </source>
</evidence>
<dbReference type="PATRIC" id="fig|1357400.3.peg.2372"/>
<keyword evidence="2" id="KW-0004">4Fe-4S</keyword>
<name>V8C527_9HELI</name>
<evidence type="ECO:0000256" key="4">
    <source>
        <dbReference type="ARBA" id="ARBA00022723"/>
    </source>
</evidence>
<keyword evidence="4" id="KW-0479">Metal-binding</keyword>
<dbReference type="RefSeq" id="WP_023928554.1">
    <property type="nucleotide sequence ID" value="NZ_KI669455.1"/>
</dbReference>
<evidence type="ECO:0000256" key="6">
    <source>
        <dbReference type="ARBA" id="ARBA00023014"/>
    </source>
</evidence>
<keyword evidence="7" id="KW-0812">Transmembrane</keyword>
<proteinExistence type="predicted"/>
<evidence type="ECO:0000313" key="9">
    <source>
        <dbReference type="EMBL" id="ETD22449.1"/>
    </source>
</evidence>
<comment type="caution">
    <text evidence="9">The sequence shown here is derived from an EMBL/GenBank/DDBJ whole genome shotgun (WGS) entry which is preliminary data.</text>
</comment>
<comment type="cofactor">
    <cofactor evidence="1">
        <name>[4Fe-4S] cluster</name>
        <dbReference type="ChEBI" id="CHEBI:49883"/>
    </cofactor>
</comment>
<keyword evidence="3" id="KW-0949">S-adenosyl-L-methionine</keyword>
<feature type="domain" description="Radical SAM core" evidence="8">
    <location>
        <begin position="114"/>
        <end position="235"/>
    </location>
</feature>
<dbReference type="EMBL" id="AZJI01000009">
    <property type="protein sequence ID" value="ETD22449.1"/>
    <property type="molecule type" value="Genomic_DNA"/>
</dbReference>
<dbReference type="STRING" id="1357400.HMPREF2086_01756"/>
<reference evidence="9 10" key="1">
    <citation type="journal article" date="2014" name="Genome Announc.">
        <title>Draft genome sequences of six enterohepatic helicobacter species isolated from humans and one from rhesus macaques.</title>
        <authorList>
            <person name="Shen Z."/>
            <person name="Sheh A."/>
            <person name="Young S.K."/>
            <person name="Abouelliel A."/>
            <person name="Ward D.V."/>
            <person name="Earl A.M."/>
            <person name="Fox J.G."/>
        </authorList>
    </citation>
    <scope>NUCLEOTIDE SEQUENCE [LARGE SCALE GENOMIC DNA]</scope>
    <source>
        <strain evidence="9 10">MIT 99-5501</strain>
    </source>
</reference>
<dbReference type="eggNOG" id="COG2896">
    <property type="taxonomic scope" value="Bacteria"/>
</dbReference>
<keyword evidence="5" id="KW-0408">Iron</keyword>
<organism evidence="9 10">
    <name type="scientific">Helicobacter macacae MIT 99-5501</name>
    <dbReference type="NCBI Taxonomy" id="1357400"/>
    <lineage>
        <taxon>Bacteria</taxon>
        <taxon>Pseudomonadati</taxon>
        <taxon>Campylobacterota</taxon>
        <taxon>Epsilonproteobacteria</taxon>
        <taxon>Campylobacterales</taxon>
        <taxon>Helicobacteraceae</taxon>
        <taxon>Helicobacter</taxon>
    </lineage>
</organism>
<dbReference type="HOGENOM" id="CLU_661851_0_0_7"/>
<dbReference type="InterPro" id="IPR013785">
    <property type="entry name" value="Aldolase_TIM"/>
</dbReference>
<dbReference type="GO" id="GO:0003824">
    <property type="term" value="F:catalytic activity"/>
    <property type="evidence" value="ECO:0007669"/>
    <property type="project" value="InterPro"/>
</dbReference>
<keyword evidence="7" id="KW-1133">Transmembrane helix</keyword>
<dbReference type="Proteomes" id="UP000018731">
    <property type="component" value="Unassembled WGS sequence"/>
</dbReference>
<dbReference type="InterPro" id="IPR007197">
    <property type="entry name" value="rSAM"/>
</dbReference>
<protein>
    <recommendedName>
        <fullName evidence="8">Radical SAM core domain-containing protein</fullName>
    </recommendedName>
</protein>
<gene>
    <name evidence="9" type="ORF">HMPREF2086_01756</name>
</gene>